<reference evidence="1 2" key="1">
    <citation type="journal article" date="2018" name="J. Allergy Clin. Immunol.">
        <title>High-quality assembly of Dermatophagoides pteronyssinus genome and transcriptome reveals a wide range of novel allergens.</title>
        <authorList>
            <person name="Liu X.Y."/>
            <person name="Yang K.Y."/>
            <person name="Wang M.Q."/>
            <person name="Kwok J.S."/>
            <person name="Zeng X."/>
            <person name="Yang Z."/>
            <person name="Xiao X.J."/>
            <person name="Lau C.P."/>
            <person name="Li Y."/>
            <person name="Huang Z.M."/>
            <person name="Ba J.G."/>
            <person name="Yim A.K."/>
            <person name="Ouyang C.Y."/>
            <person name="Ngai S.M."/>
            <person name="Chan T.F."/>
            <person name="Leung E.L."/>
            <person name="Liu L."/>
            <person name="Liu Z.G."/>
            <person name="Tsui S.K."/>
        </authorList>
    </citation>
    <scope>NUCLEOTIDE SEQUENCE [LARGE SCALE GENOMIC DNA]</scope>
    <source>
        <strain evidence="1">Derp</strain>
    </source>
</reference>
<reference evidence="1 2" key="2">
    <citation type="journal article" date="2022" name="Mol. Biol. Evol.">
        <title>Comparative Genomics Reveals Insights into the Divergent Evolution of Astigmatic Mites and Household Pest Adaptations.</title>
        <authorList>
            <person name="Xiong Q."/>
            <person name="Wan A.T."/>
            <person name="Liu X."/>
            <person name="Fung C.S."/>
            <person name="Xiao X."/>
            <person name="Malainual N."/>
            <person name="Hou J."/>
            <person name="Wang L."/>
            <person name="Wang M."/>
            <person name="Yang K.Y."/>
            <person name="Cui Y."/>
            <person name="Leung E.L."/>
            <person name="Nong W."/>
            <person name="Shin S.K."/>
            <person name="Au S.W."/>
            <person name="Jeong K.Y."/>
            <person name="Chew F.T."/>
            <person name="Hui J.H."/>
            <person name="Leung T.F."/>
            <person name="Tungtrongchitr A."/>
            <person name="Zhong N."/>
            <person name="Liu Z."/>
            <person name="Tsui S.K."/>
        </authorList>
    </citation>
    <scope>NUCLEOTIDE SEQUENCE [LARGE SCALE GENOMIC DNA]</scope>
    <source>
        <strain evidence="1">Derp</strain>
    </source>
</reference>
<comment type="caution">
    <text evidence="1">The sequence shown here is derived from an EMBL/GenBank/DDBJ whole genome shotgun (WGS) entry which is preliminary data.</text>
</comment>
<dbReference type="EMBL" id="NJHN03000012">
    <property type="protein sequence ID" value="KAH9426075.1"/>
    <property type="molecule type" value="Genomic_DNA"/>
</dbReference>
<organism evidence="1 2">
    <name type="scientific">Dermatophagoides pteronyssinus</name>
    <name type="common">European house dust mite</name>
    <dbReference type="NCBI Taxonomy" id="6956"/>
    <lineage>
        <taxon>Eukaryota</taxon>
        <taxon>Metazoa</taxon>
        <taxon>Ecdysozoa</taxon>
        <taxon>Arthropoda</taxon>
        <taxon>Chelicerata</taxon>
        <taxon>Arachnida</taxon>
        <taxon>Acari</taxon>
        <taxon>Acariformes</taxon>
        <taxon>Sarcoptiformes</taxon>
        <taxon>Astigmata</taxon>
        <taxon>Psoroptidia</taxon>
        <taxon>Analgoidea</taxon>
        <taxon>Pyroglyphidae</taxon>
        <taxon>Dermatophagoidinae</taxon>
        <taxon>Dermatophagoides</taxon>
    </lineage>
</organism>
<evidence type="ECO:0000313" key="1">
    <source>
        <dbReference type="EMBL" id="KAH9426075.1"/>
    </source>
</evidence>
<evidence type="ECO:0000313" key="2">
    <source>
        <dbReference type="Proteomes" id="UP000887458"/>
    </source>
</evidence>
<sequence>MSSVLCVSGSVYVSSSMMAIRMFTWTTINNNNNIDHLNIDQKFDNQQPQQQQQNHESLINFYLFKFILKWISSLIATKIATQQSPRICFSGHGLFISFINAMNFI</sequence>
<proteinExistence type="predicted"/>
<name>A0ABQ8JUC8_DERPT</name>
<accession>A0ABQ8JUC8</accession>
<keyword evidence="2" id="KW-1185">Reference proteome</keyword>
<gene>
    <name evidence="1" type="ORF">DERP_007015</name>
</gene>
<protein>
    <submittedName>
        <fullName evidence="1">Uncharacterized protein</fullName>
    </submittedName>
</protein>
<dbReference type="Proteomes" id="UP000887458">
    <property type="component" value="Unassembled WGS sequence"/>
</dbReference>